<dbReference type="Pfam" id="PF00717">
    <property type="entry name" value="Peptidase_S24"/>
    <property type="match status" value="1"/>
</dbReference>
<dbReference type="InterPro" id="IPR015927">
    <property type="entry name" value="Peptidase_S24_S26A/B/C"/>
</dbReference>
<dbReference type="Pfam" id="PF01381">
    <property type="entry name" value="HTH_3"/>
    <property type="match status" value="1"/>
</dbReference>
<organism evidence="5">
    <name type="scientific">marine metagenome</name>
    <dbReference type="NCBI Taxonomy" id="408172"/>
    <lineage>
        <taxon>unclassified sequences</taxon>
        <taxon>metagenomes</taxon>
        <taxon>ecological metagenomes</taxon>
    </lineage>
</organism>
<dbReference type="PANTHER" id="PTHR40661:SF3">
    <property type="entry name" value="FELS-1 PROPHAGE TRANSCRIPTIONAL REGULATOR"/>
    <property type="match status" value="1"/>
</dbReference>
<dbReference type="PANTHER" id="PTHR40661">
    <property type="match status" value="1"/>
</dbReference>
<dbReference type="PROSITE" id="PS50943">
    <property type="entry name" value="HTH_CROC1"/>
    <property type="match status" value="1"/>
</dbReference>
<dbReference type="CDD" id="cd06529">
    <property type="entry name" value="S24_LexA-like"/>
    <property type="match status" value="1"/>
</dbReference>
<dbReference type="GO" id="GO:0003677">
    <property type="term" value="F:DNA binding"/>
    <property type="evidence" value="ECO:0007669"/>
    <property type="project" value="UniProtKB-KW"/>
</dbReference>
<evidence type="ECO:0000256" key="1">
    <source>
        <dbReference type="ARBA" id="ARBA00023015"/>
    </source>
</evidence>
<dbReference type="InterPro" id="IPR010982">
    <property type="entry name" value="Lambda_DNA-bd_dom_sf"/>
</dbReference>
<dbReference type="InterPro" id="IPR036286">
    <property type="entry name" value="LexA/Signal_pep-like_sf"/>
</dbReference>
<evidence type="ECO:0000256" key="3">
    <source>
        <dbReference type="ARBA" id="ARBA00023163"/>
    </source>
</evidence>
<name>A0A381W894_9ZZZZ</name>
<dbReference type="AlphaFoldDB" id="A0A381W894"/>
<dbReference type="SUPFAM" id="SSF47413">
    <property type="entry name" value="lambda repressor-like DNA-binding domains"/>
    <property type="match status" value="1"/>
</dbReference>
<proteinExistence type="predicted"/>
<evidence type="ECO:0000259" key="4">
    <source>
        <dbReference type="PROSITE" id="PS50943"/>
    </source>
</evidence>
<feature type="domain" description="HTH cro/C1-type" evidence="4">
    <location>
        <begin position="7"/>
        <end position="66"/>
    </location>
</feature>
<evidence type="ECO:0000256" key="2">
    <source>
        <dbReference type="ARBA" id="ARBA00023125"/>
    </source>
</evidence>
<sequence length="222" mass="24915">MNIVDKLKDARVNNELTQVQLSEKLQLLGRKVSAQQISSWERGDYSPSHKNLSAICEVFSLDMNYFTEKTGHGGIPPFPHCETDLPNEFSLVDKRKGAISAGPGLRPDNDVDFRLAFRDDWLEQFGGAKQLFVIKVEGDSMEPSLLEGDTVLINKNINAIGAGGGIFAINWNEMTLVKRLQINPQTDEIIIKSDNPNYDSIVVKPNEIQIEGKVIWYGRELR</sequence>
<accession>A0A381W894</accession>
<dbReference type="SMART" id="SM00530">
    <property type="entry name" value="HTH_XRE"/>
    <property type="match status" value="1"/>
</dbReference>
<protein>
    <recommendedName>
        <fullName evidence="4">HTH cro/C1-type domain-containing protein</fullName>
    </recommendedName>
</protein>
<keyword evidence="2" id="KW-0238">DNA-binding</keyword>
<dbReference type="EMBL" id="UINC01011002">
    <property type="protein sequence ID" value="SVA48734.1"/>
    <property type="molecule type" value="Genomic_DNA"/>
</dbReference>
<dbReference type="SUPFAM" id="SSF51306">
    <property type="entry name" value="LexA/Signal peptidase"/>
    <property type="match status" value="1"/>
</dbReference>
<evidence type="ECO:0000313" key="5">
    <source>
        <dbReference type="EMBL" id="SVA48734.1"/>
    </source>
</evidence>
<reference evidence="5" key="1">
    <citation type="submission" date="2018-05" db="EMBL/GenBank/DDBJ databases">
        <authorList>
            <person name="Lanie J.A."/>
            <person name="Ng W.-L."/>
            <person name="Kazmierczak K.M."/>
            <person name="Andrzejewski T.M."/>
            <person name="Davidsen T.M."/>
            <person name="Wayne K.J."/>
            <person name="Tettelin H."/>
            <person name="Glass J.I."/>
            <person name="Rusch D."/>
            <person name="Podicherti R."/>
            <person name="Tsui H.-C.T."/>
            <person name="Winkler M.E."/>
        </authorList>
    </citation>
    <scope>NUCLEOTIDE SEQUENCE</scope>
</reference>
<keyword evidence="3" id="KW-0804">Transcription</keyword>
<gene>
    <name evidence="5" type="ORF">METZ01_LOCUS101588</name>
</gene>
<keyword evidence="1" id="KW-0805">Transcription regulation</keyword>
<dbReference type="InterPro" id="IPR001387">
    <property type="entry name" value="Cro/C1-type_HTH"/>
</dbReference>
<dbReference type="Gene3D" id="1.10.260.40">
    <property type="entry name" value="lambda repressor-like DNA-binding domains"/>
    <property type="match status" value="1"/>
</dbReference>
<dbReference type="InterPro" id="IPR039418">
    <property type="entry name" value="LexA-like"/>
</dbReference>
<dbReference type="CDD" id="cd00093">
    <property type="entry name" value="HTH_XRE"/>
    <property type="match status" value="1"/>
</dbReference>
<dbReference type="Gene3D" id="2.10.109.10">
    <property type="entry name" value="Umud Fragment, subunit A"/>
    <property type="match status" value="1"/>
</dbReference>